<keyword evidence="2" id="KW-0472">Membrane</keyword>
<protein>
    <submittedName>
        <fullName evidence="3 5">Uncharacterized protein</fullName>
    </submittedName>
</protein>
<reference evidence="5" key="3">
    <citation type="submission" date="2025-04" db="UniProtKB">
        <authorList>
            <consortium name="RefSeq"/>
        </authorList>
    </citation>
    <scope>IDENTIFICATION</scope>
    <source>
        <strain evidence="5">CBS 781.70</strain>
    </source>
</reference>
<dbReference type="OrthoDB" id="5309803at2759"/>
<evidence type="ECO:0000256" key="1">
    <source>
        <dbReference type="SAM" id="MobiDB-lite"/>
    </source>
</evidence>
<gene>
    <name evidence="3 5" type="ORF">P152DRAFT_379907</name>
</gene>
<evidence type="ECO:0000313" key="4">
    <source>
        <dbReference type="Proteomes" id="UP000504638"/>
    </source>
</evidence>
<sequence length="88" mass="10190">MSWFSILPSDWTNVEAWLTRFFLMLALLTIGPWVVILAYDVLLYILRFIMYEIPVVGGRARGRQRPTAPSLTERPDGERRDLSLPRAP</sequence>
<feature type="region of interest" description="Disordered" evidence="1">
    <location>
        <begin position="58"/>
        <end position="88"/>
    </location>
</feature>
<feature type="transmembrane region" description="Helical" evidence="2">
    <location>
        <begin position="20"/>
        <end position="46"/>
    </location>
</feature>
<name>A0A6G1G4M9_9PEZI</name>
<proteinExistence type="predicted"/>
<dbReference type="GeneID" id="54416277"/>
<reference evidence="5" key="2">
    <citation type="submission" date="2020-04" db="EMBL/GenBank/DDBJ databases">
        <authorList>
            <consortium name="NCBI Genome Project"/>
        </authorList>
    </citation>
    <scope>NUCLEOTIDE SEQUENCE</scope>
    <source>
        <strain evidence="5">CBS 781.70</strain>
    </source>
</reference>
<organism evidence="3">
    <name type="scientific">Eremomyces bilateralis CBS 781.70</name>
    <dbReference type="NCBI Taxonomy" id="1392243"/>
    <lineage>
        <taxon>Eukaryota</taxon>
        <taxon>Fungi</taxon>
        <taxon>Dikarya</taxon>
        <taxon>Ascomycota</taxon>
        <taxon>Pezizomycotina</taxon>
        <taxon>Dothideomycetes</taxon>
        <taxon>Dothideomycetes incertae sedis</taxon>
        <taxon>Eremomycetales</taxon>
        <taxon>Eremomycetaceae</taxon>
        <taxon>Eremomyces</taxon>
    </lineage>
</organism>
<feature type="compositionally biased region" description="Basic and acidic residues" evidence="1">
    <location>
        <begin position="73"/>
        <end position="88"/>
    </location>
</feature>
<dbReference type="AlphaFoldDB" id="A0A6G1G4M9"/>
<evidence type="ECO:0000313" key="5">
    <source>
        <dbReference type="RefSeq" id="XP_033534645.1"/>
    </source>
</evidence>
<dbReference type="RefSeq" id="XP_033534645.1">
    <property type="nucleotide sequence ID" value="XM_033675707.1"/>
</dbReference>
<evidence type="ECO:0000256" key="2">
    <source>
        <dbReference type="SAM" id="Phobius"/>
    </source>
</evidence>
<dbReference type="Proteomes" id="UP000504638">
    <property type="component" value="Unplaced"/>
</dbReference>
<reference evidence="3 5" key="1">
    <citation type="submission" date="2020-01" db="EMBL/GenBank/DDBJ databases">
        <authorList>
            <consortium name="DOE Joint Genome Institute"/>
            <person name="Haridas S."/>
            <person name="Albert R."/>
            <person name="Binder M."/>
            <person name="Bloem J."/>
            <person name="Labutti K."/>
            <person name="Salamov A."/>
            <person name="Andreopoulos B."/>
            <person name="Baker S.E."/>
            <person name="Barry K."/>
            <person name="Bills G."/>
            <person name="Bluhm B.H."/>
            <person name="Cannon C."/>
            <person name="Castanera R."/>
            <person name="Culley D.E."/>
            <person name="Daum C."/>
            <person name="Ezra D."/>
            <person name="Gonzalez J.B."/>
            <person name="Henrissat B."/>
            <person name="Kuo A."/>
            <person name="Liang C."/>
            <person name="Lipzen A."/>
            <person name="Lutzoni F."/>
            <person name="Magnuson J."/>
            <person name="Mondo S."/>
            <person name="Nolan M."/>
            <person name="Ohm R."/>
            <person name="Pangilinan J."/>
            <person name="Park H.-J."/>
            <person name="Ramirez L."/>
            <person name="Alfaro M."/>
            <person name="Sun H."/>
            <person name="Tritt A."/>
            <person name="Yoshinaga Y."/>
            <person name="Zwiers L.-H."/>
            <person name="Turgeon B.G."/>
            <person name="Goodwin S.B."/>
            <person name="Spatafora J.W."/>
            <person name="Crous P.W."/>
            <person name="Grigoriev I.V."/>
        </authorList>
    </citation>
    <scope>NUCLEOTIDE SEQUENCE</scope>
    <source>
        <strain evidence="3 5">CBS 781.70</strain>
    </source>
</reference>
<keyword evidence="2" id="KW-0812">Transmembrane</keyword>
<feature type="non-terminal residue" evidence="3">
    <location>
        <position position="88"/>
    </location>
</feature>
<keyword evidence="2" id="KW-1133">Transmembrane helix</keyword>
<accession>A0A6G1G4M9</accession>
<evidence type="ECO:0000313" key="3">
    <source>
        <dbReference type="EMBL" id="KAF1813014.1"/>
    </source>
</evidence>
<dbReference type="EMBL" id="ML975156">
    <property type="protein sequence ID" value="KAF1813014.1"/>
    <property type="molecule type" value="Genomic_DNA"/>
</dbReference>
<keyword evidence="4" id="KW-1185">Reference proteome</keyword>